<dbReference type="GO" id="GO:0005886">
    <property type="term" value="C:plasma membrane"/>
    <property type="evidence" value="ECO:0007669"/>
    <property type="project" value="UniProtKB-SubCell"/>
</dbReference>
<evidence type="ECO:0000256" key="3">
    <source>
        <dbReference type="ARBA" id="ARBA00022692"/>
    </source>
</evidence>
<feature type="transmembrane region" description="Helical" evidence="8">
    <location>
        <begin position="120"/>
        <end position="138"/>
    </location>
</feature>
<dbReference type="SMART" id="SM00382">
    <property type="entry name" value="AAA"/>
    <property type="match status" value="1"/>
</dbReference>
<evidence type="ECO:0000256" key="5">
    <source>
        <dbReference type="ARBA" id="ARBA00022840"/>
    </source>
</evidence>
<keyword evidence="4" id="KW-0547">Nucleotide-binding</keyword>
<dbReference type="GO" id="GO:0034040">
    <property type="term" value="F:ATPase-coupled lipid transmembrane transporter activity"/>
    <property type="evidence" value="ECO:0007669"/>
    <property type="project" value="TreeGrafter"/>
</dbReference>
<feature type="transmembrane region" description="Helical" evidence="8">
    <location>
        <begin position="144"/>
        <end position="161"/>
    </location>
</feature>
<evidence type="ECO:0000259" key="9">
    <source>
        <dbReference type="PROSITE" id="PS50893"/>
    </source>
</evidence>
<dbReference type="Proteomes" id="UP000011932">
    <property type="component" value="Chromosome"/>
</dbReference>
<proteinExistence type="predicted"/>
<accession>M4VG12</accession>
<keyword evidence="2" id="KW-0813">Transport</keyword>
<keyword evidence="6 8" id="KW-1133">Transmembrane helix</keyword>
<dbReference type="SUPFAM" id="SSF52540">
    <property type="entry name" value="P-loop containing nucleoside triphosphate hydrolases"/>
    <property type="match status" value="1"/>
</dbReference>
<dbReference type="InterPro" id="IPR003593">
    <property type="entry name" value="AAA+_ATPase"/>
</dbReference>
<evidence type="ECO:0000256" key="6">
    <source>
        <dbReference type="ARBA" id="ARBA00022989"/>
    </source>
</evidence>
<dbReference type="Gene3D" id="1.20.1560.10">
    <property type="entry name" value="ABC transporter type 1, transmembrane domain"/>
    <property type="match status" value="2"/>
</dbReference>
<dbReference type="STRING" id="349215.A11S_1516"/>
<keyword evidence="7 8" id="KW-0472">Membrane</keyword>
<dbReference type="Pfam" id="PF00005">
    <property type="entry name" value="ABC_tran"/>
    <property type="match status" value="1"/>
</dbReference>
<keyword evidence="5" id="KW-0067">ATP-binding</keyword>
<dbReference type="Gene3D" id="3.40.50.300">
    <property type="entry name" value="P-loop containing nucleotide triphosphate hydrolases"/>
    <property type="match status" value="1"/>
</dbReference>
<dbReference type="InterPro" id="IPR036640">
    <property type="entry name" value="ABC1_TM_sf"/>
</dbReference>
<evidence type="ECO:0000256" key="8">
    <source>
        <dbReference type="SAM" id="Phobius"/>
    </source>
</evidence>
<dbReference type="GO" id="GO:0140359">
    <property type="term" value="F:ABC-type transporter activity"/>
    <property type="evidence" value="ECO:0007669"/>
    <property type="project" value="InterPro"/>
</dbReference>
<dbReference type="InterPro" id="IPR011527">
    <property type="entry name" value="ABC1_TM_dom"/>
</dbReference>
<evidence type="ECO:0000313" key="11">
    <source>
        <dbReference type="EMBL" id="AGH98322.1"/>
    </source>
</evidence>
<dbReference type="PANTHER" id="PTHR24221">
    <property type="entry name" value="ATP-BINDING CASSETTE SUB-FAMILY B"/>
    <property type="match status" value="1"/>
</dbReference>
<dbReference type="GO" id="GO:0016887">
    <property type="term" value="F:ATP hydrolysis activity"/>
    <property type="evidence" value="ECO:0007669"/>
    <property type="project" value="InterPro"/>
</dbReference>
<dbReference type="FunFam" id="3.40.50.300:FF:000287">
    <property type="entry name" value="Multidrug ABC transporter ATP-binding protein"/>
    <property type="match status" value="1"/>
</dbReference>
<dbReference type="GO" id="GO:0005524">
    <property type="term" value="F:ATP binding"/>
    <property type="evidence" value="ECO:0007669"/>
    <property type="project" value="UniProtKB-KW"/>
</dbReference>
<dbReference type="PROSITE" id="PS00211">
    <property type="entry name" value="ABC_TRANSPORTER_1"/>
    <property type="match status" value="1"/>
</dbReference>
<comment type="subcellular location">
    <subcellularLocation>
        <location evidence="1">Cell membrane</location>
        <topology evidence="1">Multi-pass membrane protein</topology>
    </subcellularLocation>
</comment>
<dbReference type="AlphaFoldDB" id="M4VG12"/>
<feature type="transmembrane region" description="Helical" evidence="8">
    <location>
        <begin position="228"/>
        <end position="249"/>
    </location>
</feature>
<name>M4VG12_9BACT</name>
<reference evidence="11 12" key="1">
    <citation type="journal article" date="2013" name="ISME J.">
        <title>By their genes ye shall know them: genomic signatures of predatory bacteria.</title>
        <authorList>
            <person name="Pasternak Z."/>
            <person name="Pietrokovski S."/>
            <person name="Rotem O."/>
            <person name="Gophna U."/>
            <person name="Lurie-Weinberger M.N."/>
            <person name="Jurkevitch E."/>
        </authorList>
    </citation>
    <scope>NUCLEOTIDE SEQUENCE [LARGE SCALE GENOMIC DNA]</scope>
    <source>
        <strain evidence="11">EPB</strain>
    </source>
</reference>
<evidence type="ECO:0000256" key="7">
    <source>
        <dbReference type="ARBA" id="ARBA00023136"/>
    </source>
</evidence>
<protein>
    <submittedName>
        <fullName evidence="11">ABC multidrug efflux pump, fused ATPase and inner membrane subunits</fullName>
    </submittedName>
</protein>
<feature type="transmembrane region" description="Helical" evidence="8">
    <location>
        <begin position="36"/>
        <end position="59"/>
    </location>
</feature>
<dbReference type="InterPro" id="IPR017871">
    <property type="entry name" value="ABC_transporter-like_CS"/>
</dbReference>
<dbReference type="HOGENOM" id="CLU_000604_84_3_5"/>
<dbReference type="InterPro" id="IPR003439">
    <property type="entry name" value="ABC_transporter-like_ATP-bd"/>
</dbReference>
<dbReference type="EMBL" id="CP003538">
    <property type="protein sequence ID" value="AGH98322.1"/>
    <property type="molecule type" value="Genomic_DNA"/>
</dbReference>
<organism evidence="11 12">
    <name type="scientific">Micavibrio aeruginosavorus EPB</name>
    <dbReference type="NCBI Taxonomy" id="349215"/>
    <lineage>
        <taxon>Bacteria</taxon>
        <taxon>Pseudomonadati</taxon>
        <taxon>Bdellovibrionota</taxon>
        <taxon>Bdellovibrionia</taxon>
        <taxon>Bdellovibrionales</taxon>
        <taxon>Pseudobdellovibrionaceae</taxon>
        <taxon>Micavibrio</taxon>
    </lineage>
</organism>
<dbReference type="PANTHER" id="PTHR24221:SF203">
    <property type="entry name" value="ATP-BINDING_PERMEASE FUSION ABC TRANSPORTER-RELATED"/>
    <property type="match status" value="1"/>
</dbReference>
<feature type="domain" description="ABC transmembrane type-1" evidence="10">
    <location>
        <begin position="12"/>
        <end position="284"/>
    </location>
</feature>
<dbReference type="InterPro" id="IPR039421">
    <property type="entry name" value="Type_1_exporter"/>
</dbReference>
<evidence type="ECO:0000256" key="1">
    <source>
        <dbReference type="ARBA" id="ARBA00004651"/>
    </source>
</evidence>
<gene>
    <name evidence="11" type="ORF">A11S_1516</name>
</gene>
<dbReference type="KEGG" id="man:A11S_1516"/>
<evidence type="ECO:0000256" key="4">
    <source>
        <dbReference type="ARBA" id="ARBA00022741"/>
    </source>
</evidence>
<dbReference type="PATRIC" id="fig|349215.9.peg.1463"/>
<sequence>MLQDIVHFTRYPIAFILLGKIIDILKDANPADGLPAAAWSILGLMMLVLAVGEFAHIWTAHTILHWKPKLRTVIRGDFLSYTMGHSHAYFQDNFAGALARKVSEVAESALRLHDIIRFQIWFATIHMGITLIFMFTVSPLYGCALLFFILAVTVPLFARIPKIRQRSLRYSEQRAHVTGMVVDMLTNIPAVKSFATLPHEIDVHATESHIERTRHSKLMRNMIQIEDLRRICLVTLGGGMTALACLGWAHGWITVGQASSVATMSMMLTGTTWILGGGIMQFVDEAGYITDALRITARPHEISDVPGAKPLQVEHGALEYRGVNFAFANFPIFRELNLKINAGEKIALVGPSGAGKSTFVSVLLRLYDLNGGEIAIDGQNIAHVTQDSLRQAVAIIPQDTALFHRSLMENIRYGRLDATDDEVIAAAKKAYADDFINTLPEGYNTLVGERGIRLSGGQRQRIAIARAILKNAPILILDEATSALDSESERLIQQALDDLMKGKTVIAIAHRLSTIARMDRIIVLDRGVIAEQGNHETLLKNHGLYARLWSMQSGGFLHADDIGGEISPANAEPVKSIDG</sequence>
<dbReference type="PROSITE" id="PS50893">
    <property type="entry name" value="ABC_TRANSPORTER_2"/>
    <property type="match status" value="1"/>
</dbReference>
<evidence type="ECO:0000313" key="12">
    <source>
        <dbReference type="Proteomes" id="UP000011932"/>
    </source>
</evidence>
<evidence type="ECO:0000256" key="2">
    <source>
        <dbReference type="ARBA" id="ARBA00022448"/>
    </source>
</evidence>
<dbReference type="InterPro" id="IPR027417">
    <property type="entry name" value="P-loop_NTPase"/>
</dbReference>
<dbReference type="SUPFAM" id="SSF90123">
    <property type="entry name" value="ABC transporter transmembrane region"/>
    <property type="match status" value="1"/>
</dbReference>
<dbReference type="PROSITE" id="PS50929">
    <property type="entry name" value="ABC_TM1F"/>
    <property type="match status" value="1"/>
</dbReference>
<keyword evidence="3 8" id="KW-0812">Transmembrane</keyword>
<evidence type="ECO:0000259" key="10">
    <source>
        <dbReference type="PROSITE" id="PS50929"/>
    </source>
</evidence>
<feature type="domain" description="ABC transporter" evidence="9">
    <location>
        <begin position="318"/>
        <end position="551"/>
    </location>
</feature>
<dbReference type="Pfam" id="PF00664">
    <property type="entry name" value="ABC_membrane"/>
    <property type="match status" value="1"/>
</dbReference>